<evidence type="ECO:0000313" key="1">
    <source>
        <dbReference type="EMBL" id="CAD8677583.1"/>
    </source>
</evidence>
<dbReference type="EMBL" id="HBFB01014306">
    <property type="protein sequence ID" value="CAD8677583.1"/>
    <property type="molecule type" value="Transcribed_RNA"/>
</dbReference>
<accession>A0A7S0WPZ8</accession>
<proteinExistence type="predicted"/>
<gene>
    <name evidence="1" type="ORF">CLEI1391_LOCUS8061</name>
</gene>
<organism evidence="1">
    <name type="scientific">Chlamydomonas leiostraca</name>
    <dbReference type="NCBI Taxonomy" id="1034604"/>
    <lineage>
        <taxon>Eukaryota</taxon>
        <taxon>Viridiplantae</taxon>
        <taxon>Chlorophyta</taxon>
        <taxon>core chlorophytes</taxon>
        <taxon>Chlorophyceae</taxon>
        <taxon>CS clade</taxon>
        <taxon>Chlamydomonadales</taxon>
        <taxon>Chlamydomonadaceae</taxon>
        <taxon>Chlamydomonas</taxon>
    </lineage>
</organism>
<dbReference type="AlphaFoldDB" id="A0A7S0WPZ8"/>
<reference evidence="1" key="1">
    <citation type="submission" date="2021-01" db="EMBL/GenBank/DDBJ databases">
        <authorList>
            <person name="Corre E."/>
            <person name="Pelletier E."/>
            <person name="Niang G."/>
            <person name="Scheremetjew M."/>
            <person name="Finn R."/>
            <person name="Kale V."/>
            <person name="Holt S."/>
            <person name="Cochrane G."/>
            <person name="Meng A."/>
            <person name="Brown T."/>
            <person name="Cohen L."/>
        </authorList>
    </citation>
    <scope>NUCLEOTIDE SEQUENCE</scope>
    <source>
        <strain evidence="1">SAG 11-49</strain>
    </source>
</reference>
<sequence length="230" mass="23673">MHATMKTKLSASVPAMQRPGVLRSVAVVPPRTSGHMQVACSAVAVKLVADVADVAEPSATSQVPAAAAAPLVKAPAAQIATANLQHIFSTAPADYKVTIREVGRGLTVLTVDGLAAEVVGVEGEALLLANQLGRVARMPLDLAQPLLPGVAVEWRHDITALVEGDGVVMEVALPFPGALTALLGGVEPRELWVGRMRDHMAGARTLAEHGGVNLTAVLHDIQLVGARAAA</sequence>
<name>A0A7S0WPZ8_9CHLO</name>
<protein>
    <submittedName>
        <fullName evidence="1">Uncharacterized protein</fullName>
    </submittedName>
</protein>